<feature type="region of interest" description="Disordered" evidence="1">
    <location>
        <begin position="17"/>
        <end position="62"/>
    </location>
</feature>
<dbReference type="RefSeq" id="WP_147845759.1">
    <property type="nucleotide sequence ID" value="NZ_VDUZ01000004.1"/>
</dbReference>
<dbReference type="Proteomes" id="UP000321638">
    <property type="component" value="Unassembled WGS sequence"/>
</dbReference>
<protein>
    <submittedName>
        <fullName evidence="2">Uncharacterized protein</fullName>
    </submittedName>
</protein>
<gene>
    <name evidence="2" type="ORF">FHP25_04745</name>
</gene>
<evidence type="ECO:0000313" key="2">
    <source>
        <dbReference type="EMBL" id="TXL80344.1"/>
    </source>
</evidence>
<evidence type="ECO:0000313" key="3">
    <source>
        <dbReference type="Proteomes" id="UP000321638"/>
    </source>
</evidence>
<proteinExistence type="predicted"/>
<comment type="caution">
    <text evidence="2">The sequence shown here is derived from an EMBL/GenBank/DDBJ whole genome shotgun (WGS) entry which is preliminary data.</text>
</comment>
<evidence type="ECO:0000256" key="1">
    <source>
        <dbReference type="SAM" id="MobiDB-lite"/>
    </source>
</evidence>
<organism evidence="2 3">
    <name type="scientific">Vineibacter terrae</name>
    <dbReference type="NCBI Taxonomy" id="2586908"/>
    <lineage>
        <taxon>Bacteria</taxon>
        <taxon>Pseudomonadati</taxon>
        <taxon>Pseudomonadota</taxon>
        <taxon>Alphaproteobacteria</taxon>
        <taxon>Hyphomicrobiales</taxon>
        <taxon>Vineibacter</taxon>
    </lineage>
</organism>
<sequence>MVDHRDTDAMRQLVEAVRRLIPPRTPYKPAGGRAPDTPPPGEQDARQGDDPGAPSAPPRRDA</sequence>
<dbReference type="EMBL" id="VDUZ01000004">
    <property type="protein sequence ID" value="TXL80344.1"/>
    <property type="molecule type" value="Genomic_DNA"/>
</dbReference>
<name>A0A5C8PST4_9HYPH</name>
<keyword evidence="3" id="KW-1185">Reference proteome</keyword>
<reference evidence="2 3" key="1">
    <citation type="submission" date="2019-06" db="EMBL/GenBank/DDBJ databases">
        <title>New taxonomy in bacterial strain CC-CFT640, isolated from vineyard.</title>
        <authorList>
            <person name="Lin S.-Y."/>
            <person name="Tsai C.-F."/>
            <person name="Young C.-C."/>
        </authorList>
    </citation>
    <scope>NUCLEOTIDE SEQUENCE [LARGE SCALE GENOMIC DNA]</scope>
    <source>
        <strain evidence="2 3">CC-CFT640</strain>
    </source>
</reference>
<dbReference type="AlphaFoldDB" id="A0A5C8PST4"/>
<accession>A0A5C8PST4</accession>